<evidence type="ECO:0000259" key="1">
    <source>
        <dbReference type="Pfam" id="PF07969"/>
    </source>
</evidence>
<dbReference type="PANTHER" id="PTHR11647">
    <property type="entry name" value="HYDRANTOINASE/DIHYDROPYRIMIDINASE FAMILY MEMBER"/>
    <property type="match status" value="1"/>
</dbReference>
<dbReference type="InterPro" id="IPR032466">
    <property type="entry name" value="Metal_Hydrolase"/>
</dbReference>
<dbReference type="GO" id="GO:0016812">
    <property type="term" value="F:hydrolase activity, acting on carbon-nitrogen (but not peptide) bonds, in cyclic amides"/>
    <property type="evidence" value="ECO:0007669"/>
    <property type="project" value="TreeGrafter"/>
</dbReference>
<reference evidence="2" key="1">
    <citation type="submission" date="2020-07" db="EMBL/GenBank/DDBJ databases">
        <title>Huge and variable diversity of episymbiotic CPR bacteria and DPANN archaea in groundwater ecosystems.</title>
        <authorList>
            <person name="He C.Y."/>
            <person name="Keren R."/>
            <person name="Whittaker M."/>
            <person name="Farag I.F."/>
            <person name="Doudna J."/>
            <person name="Cate J.H.D."/>
            <person name="Banfield J.F."/>
        </authorList>
    </citation>
    <scope>NUCLEOTIDE SEQUENCE</scope>
    <source>
        <strain evidence="2">NC_groundwater_1226_Ag_S-0.1um_59_124</strain>
    </source>
</reference>
<dbReference type="AlphaFoldDB" id="A0A932YWD2"/>
<organism evidence="2 3">
    <name type="scientific">Candidatus Sungiibacteriota bacterium</name>
    <dbReference type="NCBI Taxonomy" id="2750080"/>
    <lineage>
        <taxon>Bacteria</taxon>
        <taxon>Candidatus Sungiibacteriota</taxon>
    </lineage>
</organism>
<dbReference type="InterPro" id="IPR050378">
    <property type="entry name" value="Metallo-dep_Hydrolases_sf"/>
</dbReference>
<dbReference type="Proteomes" id="UP000704960">
    <property type="component" value="Unassembled WGS sequence"/>
</dbReference>
<evidence type="ECO:0000313" key="2">
    <source>
        <dbReference type="EMBL" id="MBI4132285.1"/>
    </source>
</evidence>
<sequence>MKFDTLIRDGTILDGSGQPRIRGDIGISDGVIAAVGNPALEGAEAKKTISAAGKFVCPGFVDITSHSDTSGSLFLNSDQDFLLTQGVTSILVGNCGSSLAPLASREAAASFRKWSTGAEININWLTVRDYLAELSKRPLGLNVGTLMGHGTLRRGITKGESRPLAAEELAQLSLLISQGLRDGGFGLSLGLVYGHEASAAPEEIAAFGRVVAGAGGVVKAHLRNEGRDLVPAVNEIMQLARESGAHAIVSHFKAVGRKAWPLFRRALDMMEHASENGTPIHFDISPYQRTGSFIYLLLPRWAREGGFDELARRMADPASRAALVEELKRMTLHYERYIIASGAAPGLNGRTIAEAAARAGTSPEETVLNLIAASGGRATIFGKTLSFRNIAAGISHPLGVIASDGSGVTAELARLGALVHPRSTGCFPHFLHKFVREKEVVSWEEGIRKITAFPAELIGFTGRGRIAPKFAADIVVFDPGEVRDRSTYQNPYVHSAGIETVIVNGVAAVESGQLTGVAGGRVLKKV</sequence>
<dbReference type="GO" id="GO:0005829">
    <property type="term" value="C:cytosol"/>
    <property type="evidence" value="ECO:0007669"/>
    <property type="project" value="TreeGrafter"/>
</dbReference>
<dbReference type="Pfam" id="PF07969">
    <property type="entry name" value="Amidohydro_3"/>
    <property type="match status" value="1"/>
</dbReference>
<dbReference type="SUPFAM" id="SSF51556">
    <property type="entry name" value="Metallo-dependent hydrolases"/>
    <property type="match status" value="1"/>
</dbReference>
<dbReference type="Gene3D" id="2.30.40.10">
    <property type="entry name" value="Urease, subunit C, domain 1"/>
    <property type="match status" value="2"/>
</dbReference>
<dbReference type="EMBL" id="JACQMJ010000007">
    <property type="protein sequence ID" value="MBI4132285.1"/>
    <property type="molecule type" value="Genomic_DNA"/>
</dbReference>
<dbReference type="InterPro" id="IPR011059">
    <property type="entry name" value="Metal-dep_hydrolase_composite"/>
</dbReference>
<comment type="caution">
    <text evidence="2">The sequence shown here is derived from an EMBL/GenBank/DDBJ whole genome shotgun (WGS) entry which is preliminary data.</text>
</comment>
<evidence type="ECO:0000313" key="3">
    <source>
        <dbReference type="Proteomes" id="UP000704960"/>
    </source>
</evidence>
<dbReference type="InterPro" id="IPR023100">
    <property type="entry name" value="D-aminoacylase_insert_dom_sf"/>
</dbReference>
<feature type="domain" description="Amidohydrolase 3" evidence="1">
    <location>
        <begin position="47"/>
        <end position="506"/>
    </location>
</feature>
<dbReference type="Gene3D" id="3.20.20.140">
    <property type="entry name" value="Metal-dependent hydrolases"/>
    <property type="match status" value="2"/>
</dbReference>
<accession>A0A932YWD2</accession>
<dbReference type="SUPFAM" id="SSF51338">
    <property type="entry name" value="Composite domain of metallo-dependent hydrolases"/>
    <property type="match status" value="1"/>
</dbReference>
<name>A0A932YWD2_9BACT</name>
<dbReference type="PANTHER" id="PTHR11647:SF1">
    <property type="entry name" value="COLLAPSIN RESPONSE MEDIATOR PROTEIN"/>
    <property type="match status" value="1"/>
</dbReference>
<dbReference type="Gene3D" id="3.30.1490.130">
    <property type="entry name" value="D-aminoacylase. Domain 3"/>
    <property type="match status" value="1"/>
</dbReference>
<gene>
    <name evidence="2" type="ORF">HY474_01500</name>
</gene>
<proteinExistence type="predicted"/>
<dbReference type="GO" id="GO:0016811">
    <property type="term" value="F:hydrolase activity, acting on carbon-nitrogen (but not peptide) bonds, in linear amides"/>
    <property type="evidence" value="ECO:0007669"/>
    <property type="project" value="InterPro"/>
</dbReference>
<protein>
    <submittedName>
        <fullName evidence="2">Amidohydrolase family protein</fullName>
    </submittedName>
</protein>
<dbReference type="InterPro" id="IPR013108">
    <property type="entry name" value="Amidohydro_3"/>
</dbReference>